<protein>
    <submittedName>
        <fullName evidence="1">Uncharacterized protein</fullName>
    </submittedName>
</protein>
<evidence type="ECO:0000313" key="2">
    <source>
        <dbReference type="Proteomes" id="UP000182306"/>
    </source>
</evidence>
<dbReference type="Proteomes" id="UP000182306">
    <property type="component" value="Plasmid C"/>
</dbReference>
<name>A0A1L3LXW3_9HYPH</name>
<proteinExistence type="predicted"/>
<geneLocation type="plasmid" evidence="1 2">
    <name>C</name>
</geneLocation>
<evidence type="ECO:0000313" key="1">
    <source>
        <dbReference type="EMBL" id="APG94912.1"/>
    </source>
</evidence>
<accession>A0A1L3LXW3</accession>
<dbReference type="AlphaFoldDB" id="A0A1L3LXW3"/>
<keyword evidence="1" id="KW-0614">Plasmid</keyword>
<gene>
    <name evidence="1" type="ORF">SAMCFNEI73_pC1203</name>
</gene>
<dbReference type="EMBL" id="CP013110">
    <property type="protein sequence ID" value="APG94912.1"/>
    <property type="molecule type" value="Genomic_DNA"/>
</dbReference>
<reference evidence="1 2" key="1">
    <citation type="submission" date="2015-10" db="EMBL/GenBank/DDBJ databases">
        <title>Genomic differences between typical nodule nitrogen-fixing rhizobial strains and those coming from bean seeds.</title>
        <authorList>
            <person name="Peralta H."/>
            <person name="Aguilar-Vera A."/>
            <person name="Diaz R."/>
            <person name="Mora Y."/>
            <person name="Martinez-Batallar G."/>
            <person name="Salazar E."/>
            <person name="Vargas-Lagunas C."/>
            <person name="Encarnacion S."/>
            <person name="Girard L."/>
            <person name="Mora J."/>
        </authorList>
    </citation>
    <scope>NUCLEOTIDE SEQUENCE [LARGE SCALE GENOMIC DNA]</scope>
    <source>
        <strain evidence="1 2">CFNEI 73</strain>
        <plasmid evidence="1 2">C</plasmid>
    </source>
</reference>
<organism evidence="1 2">
    <name type="scientific">Sinorhizobium americanum</name>
    <dbReference type="NCBI Taxonomy" id="194963"/>
    <lineage>
        <taxon>Bacteria</taxon>
        <taxon>Pseudomonadati</taxon>
        <taxon>Pseudomonadota</taxon>
        <taxon>Alphaproteobacteria</taxon>
        <taxon>Hyphomicrobiales</taxon>
        <taxon>Rhizobiaceae</taxon>
        <taxon>Sinorhizobium/Ensifer group</taxon>
        <taxon>Sinorhizobium</taxon>
    </lineage>
</organism>
<dbReference type="KEGG" id="same:SAMCFNEI73_pC1203"/>
<keyword evidence="2" id="KW-1185">Reference proteome</keyword>
<sequence length="38" mass="4083">MLDARAALTRKMAAIISERRVASSDRIAFGQGKIIAGH</sequence>